<dbReference type="InterPro" id="IPR025079">
    <property type="entry name" value="DUF3943"/>
</dbReference>
<evidence type="ECO:0000313" key="2">
    <source>
        <dbReference type="EMBL" id="BFG69311.1"/>
    </source>
</evidence>
<dbReference type="EMBL" id="AP029612">
    <property type="protein sequence ID" value="BFG69311.1"/>
    <property type="molecule type" value="Genomic_DNA"/>
</dbReference>
<protein>
    <recommendedName>
        <fullName evidence="1">DUF3943 domain-containing protein</fullName>
    </recommendedName>
</protein>
<reference evidence="2" key="1">
    <citation type="submission" date="2024-02" db="EMBL/GenBank/DDBJ databases">
        <title>Sediminibacterium planktonica sp. nov. and Sediminibacterium longus sp. nov., isolated from surface lake and river water.</title>
        <authorList>
            <person name="Watanabe K."/>
            <person name="Takemine S."/>
            <person name="Ishii Y."/>
            <person name="Ogata Y."/>
            <person name="Shindo C."/>
            <person name="Suda W."/>
        </authorList>
    </citation>
    <scope>NUCLEOTIDE SEQUENCE</scope>
    <source>
        <strain evidence="2">KACHI17</strain>
    </source>
</reference>
<organism evidence="2">
    <name type="scientific">Sediminibacterium sp. KACHI17</name>
    <dbReference type="NCBI Taxonomy" id="1751071"/>
    <lineage>
        <taxon>Bacteria</taxon>
        <taxon>Pseudomonadati</taxon>
        <taxon>Bacteroidota</taxon>
        <taxon>Chitinophagia</taxon>
        <taxon>Chitinophagales</taxon>
        <taxon>Chitinophagaceae</taxon>
        <taxon>Sediminibacterium</taxon>
    </lineage>
</organism>
<dbReference type="Pfam" id="PF13084">
    <property type="entry name" value="DUF3943"/>
    <property type="match status" value="1"/>
</dbReference>
<sequence length="450" mass="51358">MLLIATAQINPSVSPDSSKFQPAIQDIIIGERKAIRATSELFITQAIPWSINRFVRKADFAKISFKSLSNNVNPSSWEWDDNSFQTNQFAHPFHGSLYFNAFRSNGYSFWQSAPAAFSGSLFWEIAGETHVPAPNDFINTSLGGISLGEMTHRLANSLIDPSARGFKRTTQEVLGLIINPMNGLNRILNRKWGRVEPFRTRDSSTKLVNAFVDYGGRFFSERSSDFLKRRGNNEFYMRLRLLYGNPDEASVIPFSAFNMSAEVGASDSGYLNTLMVTGYIRRWKMSAKSMGLISMNYDFFKNNAFEYGAQSFRFTVLSDWKQKNPRNKLRTTIGGSVIALAAVPDVYLYYGEGRNYDYGPGIGYHAGTEISFHDVLFLNFQYRGGWFKTLNGNRSNFFLNTVTNEVRYEPRKNLFFTLELGHFSLQGNYADYPDFTRTYPFLRYSTGFRF</sequence>
<name>A0AAT9GFM7_9BACT</name>
<proteinExistence type="predicted"/>
<gene>
    <name evidence="2" type="ORF">KACHI17_01920</name>
</gene>
<evidence type="ECO:0000259" key="1">
    <source>
        <dbReference type="Pfam" id="PF13084"/>
    </source>
</evidence>
<dbReference type="AlphaFoldDB" id="A0AAT9GFM7"/>
<feature type="domain" description="DUF3943" evidence="1">
    <location>
        <begin position="76"/>
        <end position="181"/>
    </location>
</feature>
<accession>A0AAT9GFM7</accession>